<protein>
    <submittedName>
        <fullName evidence="1">Uncharacterized protein</fullName>
    </submittedName>
</protein>
<proteinExistence type="predicted"/>
<sequence>MIDSNRPQILQAPALSNSSCWHSLAGAGGLHQQQHQIEARWHAPGVFEIIRASLVLALSIGILTANLLVICVINSRRYHKYIHAQPRYLLTSLASNDLAIGLLVTPFSLVPAIYSCWPYGEMVCQIQALLRGALTQQSAVILVCMAIDRYICMLHPHRYYRQSSKK</sequence>
<feature type="non-terminal residue" evidence="1">
    <location>
        <position position="166"/>
    </location>
</feature>
<reference evidence="1" key="1">
    <citation type="submission" date="2023-04" db="EMBL/GenBank/DDBJ databases">
        <title>A chromosome-level genome assembly of the parasitoid wasp Eretmocerus hayati.</title>
        <authorList>
            <person name="Zhong Y."/>
            <person name="Liu S."/>
            <person name="Liu Y."/>
        </authorList>
    </citation>
    <scope>NUCLEOTIDE SEQUENCE</scope>
    <source>
        <strain evidence="1">ZJU_SS_LIU_2023</strain>
    </source>
</reference>
<dbReference type="EMBL" id="CM056741">
    <property type="protein sequence ID" value="KAJ8684137.1"/>
    <property type="molecule type" value="Genomic_DNA"/>
</dbReference>
<keyword evidence="2" id="KW-1185">Reference proteome</keyword>
<dbReference type="Proteomes" id="UP001239111">
    <property type="component" value="Chromosome 1"/>
</dbReference>
<gene>
    <name evidence="1" type="ORF">QAD02_019929</name>
</gene>
<accession>A0ACC2PL10</accession>
<comment type="caution">
    <text evidence="1">The sequence shown here is derived from an EMBL/GenBank/DDBJ whole genome shotgun (WGS) entry which is preliminary data.</text>
</comment>
<name>A0ACC2PL10_9HYME</name>
<evidence type="ECO:0000313" key="2">
    <source>
        <dbReference type="Proteomes" id="UP001239111"/>
    </source>
</evidence>
<organism evidence="1 2">
    <name type="scientific">Eretmocerus hayati</name>
    <dbReference type="NCBI Taxonomy" id="131215"/>
    <lineage>
        <taxon>Eukaryota</taxon>
        <taxon>Metazoa</taxon>
        <taxon>Ecdysozoa</taxon>
        <taxon>Arthropoda</taxon>
        <taxon>Hexapoda</taxon>
        <taxon>Insecta</taxon>
        <taxon>Pterygota</taxon>
        <taxon>Neoptera</taxon>
        <taxon>Endopterygota</taxon>
        <taxon>Hymenoptera</taxon>
        <taxon>Apocrita</taxon>
        <taxon>Proctotrupomorpha</taxon>
        <taxon>Chalcidoidea</taxon>
        <taxon>Aphelinidae</taxon>
        <taxon>Aphelininae</taxon>
        <taxon>Eretmocerus</taxon>
    </lineage>
</organism>
<evidence type="ECO:0000313" key="1">
    <source>
        <dbReference type="EMBL" id="KAJ8684137.1"/>
    </source>
</evidence>